<evidence type="ECO:0000256" key="3">
    <source>
        <dbReference type="ARBA" id="ARBA00023163"/>
    </source>
</evidence>
<reference evidence="5 6" key="1">
    <citation type="submission" date="2019-03" db="EMBL/GenBank/DDBJ databases">
        <title>Draft genome sequences of novel Actinobacteria.</title>
        <authorList>
            <person name="Sahin N."/>
            <person name="Ay H."/>
            <person name="Saygin H."/>
        </authorList>
    </citation>
    <scope>NUCLEOTIDE SEQUENCE [LARGE SCALE GENOMIC DNA]</scope>
    <source>
        <strain evidence="5 6">DSM 45347</strain>
    </source>
</reference>
<dbReference type="InterPro" id="IPR050204">
    <property type="entry name" value="AraC_XylS_family_regulators"/>
</dbReference>
<name>A0A4R4N410_9ACTN</name>
<protein>
    <submittedName>
        <fullName evidence="5">Helix-turn-helix domain-containing protein</fullName>
    </submittedName>
</protein>
<dbReference type="InterPro" id="IPR035418">
    <property type="entry name" value="AraC-bd_2"/>
</dbReference>
<dbReference type="Pfam" id="PF14525">
    <property type="entry name" value="AraC_binding_2"/>
    <property type="match status" value="1"/>
</dbReference>
<dbReference type="Pfam" id="PF12833">
    <property type="entry name" value="HTH_18"/>
    <property type="match status" value="1"/>
</dbReference>
<keyword evidence="6" id="KW-1185">Reference proteome</keyword>
<feature type="domain" description="HTH araC/xylS-type" evidence="4">
    <location>
        <begin position="217"/>
        <end position="318"/>
    </location>
</feature>
<gene>
    <name evidence="5" type="ORF">E1284_39320</name>
</gene>
<accession>A0A4R4N410</accession>
<dbReference type="RefSeq" id="WP_131945221.1">
    <property type="nucleotide sequence ID" value="NZ_BAAAMX010000001.1"/>
</dbReference>
<sequence>MLKQQCSLDLPVSDRFDWWCDLAAQEVVPTIVHSAHRSDFYAAVKLLRFGSASVTELEFDDMGSRRTPRLIRHSDPERWMLTLVSRGSMWVEQSRSRAEPSLGDLVLYDTSRPFQSQILDRGVPCRTVLLQVPRIALPLPEQVLRSRVAQPVRSTSGAAALLCRFLEGALENAKTLTPDECTRLDAVVIGLMATLFAATSDAAHLIPPQTRQRVLLQQVKAFALVHLHDPRLSPTLIAEAHHISVRHLHRLFHQEGLSVGEFIRGQRLERCRADLADPRLINRTVANVGARWGFQDAAVFSRVFKAAYGIPPGEHRRRCAPTRPRP</sequence>
<evidence type="ECO:0000313" key="6">
    <source>
        <dbReference type="Proteomes" id="UP000295431"/>
    </source>
</evidence>
<evidence type="ECO:0000259" key="4">
    <source>
        <dbReference type="PROSITE" id="PS01124"/>
    </source>
</evidence>
<evidence type="ECO:0000256" key="1">
    <source>
        <dbReference type="ARBA" id="ARBA00023015"/>
    </source>
</evidence>
<keyword evidence="3" id="KW-0804">Transcription</keyword>
<dbReference type="InterPro" id="IPR009057">
    <property type="entry name" value="Homeodomain-like_sf"/>
</dbReference>
<dbReference type="GO" id="GO:0003700">
    <property type="term" value="F:DNA-binding transcription factor activity"/>
    <property type="evidence" value="ECO:0007669"/>
    <property type="project" value="InterPro"/>
</dbReference>
<dbReference type="AlphaFoldDB" id="A0A4R4N410"/>
<evidence type="ECO:0000313" key="5">
    <source>
        <dbReference type="EMBL" id="TDC02614.1"/>
    </source>
</evidence>
<dbReference type="PROSITE" id="PS01124">
    <property type="entry name" value="HTH_ARAC_FAMILY_2"/>
    <property type="match status" value="1"/>
</dbReference>
<keyword evidence="1" id="KW-0805">Transcription regulation</keyword>
<dbReference type="SMART" id="SM00342">
    <property type="entry name" value="HTH_ARAC"/>
    <property type="match status" value="1"/>
</dbReference>
<evidence type="ECO:0000256" key="2">
    <source>
        <dbReference type="ARBA" id="ARBA00023125"/>
    </source>
</evidence>
<organism evidence="5 6">
    <name type="scientific">Actinomadura bangladeshensis</name>
    <dbReference type="NCBI Taxonomy" id="453573"/>
    <lineage>
        <taxon>Bacteria</taxon>
        <taxon>Bacillati</taxon>
        <taxon>Actinomycetota</taxon>
        <taxon>Actinomycetes</taxon>
        <taxon>Streptosporangiales</taxon>
        <taxon>Thermomonosporaceae</taxon>
        <taxon>Actinomadura</taxon>
    </lineage>
</organism>
<proteinExistence type="predicted"/>
<dbReference type="Gene3D" id="1.10.10.60">
    <property type="entry name" value="Homeodomain-like"/>
    <property type="match status" value="1"/>
</dbReference>
<dbReference type="PANTHER" id="PTHR46796:SF6">
    <property type="entry name" value="ARAC SUBFAMILY"/>
    <property type="match status" value="1"/>
</dbReference>
<dbReference type="PANTHER" id="PTHR46796">
    <property type="entry name" value="HTH-TYPE TRANSCRIPTIONAL ACTIVATOR RHAS-RELATED"/>
    <property type="match status" value="1"/>
</dbReference>
<dbReference type="Proteomes" id="UP000295431">
    <property type="component" value="Unassembled WGS sequence"/>
</dbReference>
<dbReference type="InterPro" id="IPR018060">
    <property type="entry name" value="HTH_AraC"/>
</dbReference>
<dbReference type="OrthoDB" id="9799345at2"/>
<keyword evidence="2" id="KW-0238">DNA-binding</keyword>
<dbReference type="GO" id="GO:0043565">
    <property type="term" value="F:sequence-specific DNA binding"/>
    <property type="evidence" value="ECO:0007669"/>
    <property type="project" value="InterPro"/>
</dbReference>
<dbReference type="EMBL" id="SMJW01000435">
    <property type="protein sequence ID" value="TDC02614.1"/>
    <property type="molecule type" value="Genomic_DNA"/>
</dbReference>
<comment type="caution">
    <text evidence="5">The sequence shown here is derived from an EMBL/GenBank/DDBJ whole genome shotgun (WGS) entry which is preliminary data.</text>
</comment>
<dbReference type="SUPFAM" id="SSF46689">
    <property type="entry name" value="Homeodomain-like"/>
    <property type="match status" value="1"/>
</dbReference>